<protein>
    <submittedName>
        <fullName evidence="2">Uncharacterized protein</fullName>
    </submittedName>
</protein>
<accession>A0A640KA18</accession>
<dbReference type="Proteomes" id="UP000419144">
    <property type="component" value="Unassembled WGS sequence"/>
</dbReference>
<dbReference type="EMBL" id="BLBS01000007">
    <property type="protein sequence ID" value="GET85961.1"/>
    <property type="molecule type" value="Genomic_DNA"/>
</dbReference>
<evidence type="ECO:0000313" key="2">
    <source>
        <dbReference type="EMBL" id="GET85961.1"/>
    </source>
</evidence>
<keyword evidence="1" id="KW-0812">Transmembrane</keyword>
<gene>
    <name evidence="2" type="ORF">LtaPh_0609700</name>
</gene>
<comment type="caution">
    <text evidence="2">The sequence shown here is derived from an EMBL/GenBank/DDBJ whole genome shotgun (WGS) entry which is preliminary data.</text>
</comment>
<evidence type="ECO:0000313" key="3">
    <source>
        <dbReference type="Proteomes" id="UP000419144"/>
    </source>
</evidence>
<dbReference type="AlphaFoldDB" id="A0A640KA18"/>
<feature type="transmembrane region" description="Helical" evidence="1">
    <location>
        <begin position="122"/>
        <end position="146"/>
    </location>
</feature>
<proteinExistence type="predicted"/>
<evidence type="ECO:0000256" key="1">
    <source>
        <dbReference type="SAM" id="Phobius"/>
    </source>
</evidence>
<feature type="transmembrane region" description="Helical" evidence="1">
    <location>
        <begin position="31"/>
        <end position="47"/>
    </location>
</feature>
<organism evidence="2 3">
    <name type="scientific">Leishmania tarentolae</name>
    <name type="common">Sauroleishmania tarentolae</name>
    <dbReference type="NCBI Taxonomy" id="5689"/>
    <lineage>
        <taxon>Eukaryota</taxon>
        <taxon>Discoba</taxon>
        <taxon>Euglenozoa</taxon>
        <taxon>Kinetoplastea</taxon>
        <taxon>Metakinetoplastina</taxon>
        <taxon>Trypanosomatida</taxon>
        <taxon>Trypanosomatidae</taxon>
        <taxon>Leishmaniinae</taxon>
        <taxon>Leishmania</taxon>
        <taxon>lizard Leishmania</taxon>
    </lineage>
</organism>
<name>A0A640KA18_LEITA</name>
<keyword evidence="1" id="KW-0472">Membrane</keyword>
<reference evidence="2" key="1">
    <citation type="submission" date="2019-11" db="EMBL/GenBank/DDBJ databases">
        <title>Leishmania tarentolae CDS.</title>
        <authorList>
            <person name="Goto Y."/>
            <person name="Yamagishi J."/>
        </authorList>
    </citation>
    <scope>NUCLEOTIDE SEQUENCE [LARGE SCALE GENOMIC DNA]</scope>
    <source>
        <strain evidence="2">Parrot Tar II</strain>
    </source>
</reference>
<dbReference type="VEuPathDB" id="TriTrypDB:LtaPh_0609700"/>
<keyword evidence="3" id="KW-1185">Reference proteome</keyword>
<dbReference type="OrthoDB" id="273012at2759"/>
<keyword evidence="1" id="KW-1133">Transmembrane helix</keyword>
<sequence>MHSTTVLAFAAPLVAISLCACASITDAVVRLLFMAAATFFSGFVMWLRSRYIAVLYLNELQARKQYFTDSMRRQLGNSGAAAVERAGGVQQHDGQSTKIDAKMSATASRPPRTVARLSPVPAAFMACCFILLSVLSTMTAALHSIWHVRSLETEEP</sequence>